<dbReference type="InterPro" id="IPR044068">
    <property type="entry name" value="CB"/>
</dbReference>
<dbReference type="InterPro" id="IPR057084">
    <property type="entry name" value="Int_N"/>
</dbReference>
<dbReference type="InterPro" id="IPR011010">
    <property type="entry name" value="DNA_brk_join_enz"/>
</dbReference>
<protein>
    <submittedName>
        <fullName evidence="7">Site-specific recombinase, phage integrase family</fullName>
    </submittedName>
</protein>
<evidence type="ECO:0000259" key="6">
    <source>
        <dbReference type="PROSITE" id="PS51900"/>
    </source>
</evidence>
<dbReference type="PANTHER" id="PTHR30349:SF93">
    <property type="entry name" value="FELS-2 PROPHAGE PROTEIN"/>
    <property type="match status" value="1"/>
</dbReference>
<keyword evidence="3" id="KW-0233">DNA recombination</keyword>
<dbReference type="InterPro" id="IPR013762">
    <property type="entry name" value="Integrase-like_cat_sf"/>
</dbReference>
<dbReference type="AlphaFoldDB" id="B6XAH4"/>
<dbReference type="PROSITE" id="PS51900">
    <property type="entry name" value="CB"/>
    <property type="match status" value="1"/>
</dbReference>
<dbReference type="GO" id="GO:0006310">
    <property type="term" value="P:DNA recombination"/>
    <property type="evidence" value="ECO:0007669"/>
    <property type="project" value="UniProtKB-KW"/>
</dbReference>
<evidence type="ECO:0000313" key="7">
    <source>
        <dbReference type="EMBL" id="EEB47727.1"/>
    </source>
</evidence>
<dbReference type="Pfam" id="PF24624">
    <property type="entry name" value="Int_N"/>
    <property type="match status" value="1"/>
</dbReference>
<evidence type="ECO:0000259" key="5">
    <source>
        <dbReference type="PROSITE" id="PS51898"/>
    </source>
</evidence>
<dbReference type="GO" id="GO:0015074">
    <property type="term" value="P:DNA integration"/>
    <property type="evidence" value="ECO:0007669"/>
    <property type="project" value="UniProtKB-KW"/>
</dbReference>
<evidence type="ECO:0000256" key="1">
    <source>
        <dbReference type="ARBA" id="ARBA00022908"/>
    </source>
</evidence>
<evidence type="ECO:0000256" key="2">
    <source>
        <dbReference type="ARBA" id="ARBA00023125"/>
    </source>
</evidence>
<dbReference type="SUPFAM" id="SSF56349">
    <property type="entry name" value="DNA breaking-rejoining enzymes"/>
    <property type="match status" value="1"/>
</dbReference>
<sequence>MILSSHKAFLPLEGFLMSIKKLEDGRYEVDIRPAGRNGKRVRRKFQKKHEAIAFEKYLIANHQSDEWKPKLKDKRRLSELAEIWWKYHGKNNEHAAHRQREVNRVIKLMGDPAASSIDKSTLTYYCHDRLASGVKASTINRELVQLRGMFTFLISSGLFLSDNPIAGHKKLKEDIPEMSYLTTFEVKKLLAELSGDNYRLAIFGLSTGTRWSEAKRVKCEHIVHKRVTLFKTKNGKKRTIPLSQNVIDIVTKDRTAFLFPNASYKDFRNALRKVKPDIPKGQATHIMRHTFGTHFMFRGGNIVTLQKILGHSKIEQTMTYAHFAPEYLDDAIRFNPLRDIESF</sequence>
<dbReference type="PROSITE" id="PS51898">
    <property type="entry name" value="TYR_RECOMBINASE"/>
    <property type="match status" value="1"/>
</dbReference>
<reference evidence="7 8" key="2">
    <citation type="submission" date="2008-10" db="EMBL/GenBank/DDBJ databases">
        <authorList>
            <person name="Fulton L."/>
            <person name="Clifton S."/>
            <person name="Fulton B."/>
            <person name="Xu J."/>
            <person name="Minx P."/>
            <person name="Pepin K.H."/>
            <person name="Johnson M."/>
            <person name="Bhonagiri V."/>
            <person name="Nash W.E."/>
            <person name="Mardis E.R."/>
            <person name="Wilson R.K."/>
        </authorList>
    </citation>
    <scope>NUCLEOTIDE SEQUENCE [LARGE SCALE GENOMIC DNA]</scope>
    <source>
        <strain evidence="7 8">DSM 30120</strain>
    </source>
</reference>
<accession>B6XAH4</accession>
<evidence type="ECO:0000313" key="8">
    <source>
        <dbReference type="Proteomes" id="UP000003729"/>
    </source>
</evidence>
<dbReference type="InterPro" id="IPR002104">
    <property type="entry name" value="Integrase_catalytic"/>
</dbReference>
<keyword evidence="1" id="KW-0229">DNA integration</keyword>
<evidence type="ECO:0000256" key="3">
    <source>
        <dbReference type="ARBA" id="ARBA00023172"/>
    </source>
</evidence>
<dbReference type="InterPro" id="IPR010998">
    <property type="entry name" value="Integrase_recombinase_N"/>
</dbReference>
<dbReference type="GO" id="GO:0003677">
    <property type="term" value="F:DNA binding"/>
    <property type="evidence" value="ECO:0007669"/>
    <property type="project" value="UniProtKB-UniRule"/>
</dbReference>
<feature type="domain" description="Core-binding (CB)" evidence="6">
    <location>
        <begin position="75"/>
        <end position="154"/>
    </location>
</feature>
<evidence type="ECO:0000256" key="4">
    <source>
        <dbReference type="PROSITE-ProRule" id="PRU01248"/>
    </source>
</evidence>
<reference evidence="7 8" key="1">
    <citation type="submission" date="2008-10" db="EMBL/GenBank/DDBJ databases">
        <title>Draft genome sequence of Providencia alcalifaciens (DSM 30120).</title>
        <authorList>
            <person name="Sudarsanam P."/>
            <person name="Ley R."/>
            <person name="Guruge J."/>
            <person name="Turnbaugh P.J."/>
            <person name="Mahowald M."/>
            <person name="Liep D."/>
            <person name="Gordon J."/>
        </authorList>
    </citation>
    <scope>NUCLEOTIDE SEQUENCE [LARGE SCALE GENOMIC DNA]</scope>
    <source>
        <strain evidence="7 8">DSM 30120</strain>
    </source>
</reference>
<dbReference type="EMBL" id="ABXW01000004">
    <property type="protein sequence ID" value="EEB47727.1"/>
    <property type="molecule type" value="Genomic_DNA"/>
</dbReference>
<proteinExistence type="predicted"/>
<dbReference type="eggNOG" id="COG4974">
    <property type="taxonomic scope" value="Bacteria"/>
</dbReference>
<dbReference type="Proteomes" id="UP000003729">
    <property type="component" value="Unassembled WGS sequence"/>
</dbReference>
<dbReference type="Gene3D" id="1.10.150.130">
    <property type="match status" value="1"/>
</dbReference>
<dbReference type="PANTHER" id="PTHR30349">
    <property type="entry name" value="PHAGE INTEGRASE-RELATED"/>
    <property type="match status" value="1"/>
</dbReference>
<organism evidence="7 8">
    <name type="scientific">Providencia alcalifaciens DSM 30120</name>
    <dbReference type="NCBI Taxonomy" id="520999"/>
    <lineage>
        <taxon>Bacteria</taxon>
        <taxon>Pseudomonadati</taxon>
        <taxon>Pseudomonadota</taxon>
        <taxon>Gammaproteobacteria</taxon>
        <taxon>Enterobacterales</taxon>
        <taxon>Morganellaceae</taxon>
        <taxon>Providencia</taxon>
    </lineage>
</organism>
<dbReference type="Pfam" id="PF00589">
    <property type="entry name" value="Phage_integrase"/>
    <property type="match status" value="1"/>
</dbReference>
<comment type="caution">
    <text evidence="7">The sequence shown here is derived from an EMBL/GenBank/DDBJ whole genome shotgun (WGS) entry which is preliminary data.</text>
</comment>
<name>B6XAH4_9GAMM</name>
<feature type="domain" description="Tyr recombinase" evidence="5">
    <location>
        <begin position="176"/>
        <end position="333"/>
    </location>
</feature>
<dbReference type="CDD" id="cd00796">
    <property type="entry name" value="INT_Rci_Hp1_C"/>
    <property type="match status" value="1"/>
</dbReference>
<dbReference type="InterPro" id="IPR050090">
    <property type="entry name" value="Tyrosine_recombinase_XerCD"/>
</dbReference>
<gene>
    <name evidence="7" type="ORF">PROVALCAL_00322</name>
</gene>
<keyword evidence="2 4" id="KW-0238">DNA-binding</keyword>
<dbReference type="Gene3D" id="1.10.443.10">
    <property type="entry name" value="Intergrase catalytic core"/>
    <property type="match status" value="1"/>
</dbReference>